<comment type="caution">
    <text evidence="1">The sequence shown here is derived from an EMBL/GenBank/DDBJ whole genome shotgun (WGS) entry which is preliminary data.</text>
</comment>
<organism evidence="1 2">
    <name type="scientific">Jimgerdemannia flammicorona</name>
    <dbReference type="NCBI Taxonomy" id="994334"/>
    <lineage>
        <taxon>Eukaryota</taxon>
        <taxon>Fungi</taxon>
        <taxon>Fungi incertae sedis</taxon>
        <taxon>Mucoromycota</taxon>
        <taxon>Mucoromycotina</taxon>
        <taxon>Endogonomycetes</taxon>
        <taxon>Endogonales</taxon>
        <taxon>Endogonaceae</taxon>
        <taxon>Jimgerdemannia</taxon>
    </lineage>
</organism>
<dbReference type="Proteomes" id="UP000268093">
    <property type="component" value="Unassembled WGS sequence"/>
</dbReference>
<evidence type="ECO:0000313" key="1">
    <source>
        <dbReference type="EMBL" id="RUP47792.1"/>
    </source>
</evidence>
<dbReference type="EMBL" id="RBNI01004092">
    <property type="protein sequence ID" value="RUP47792.1"/>
    <property type="molecule type" value="Genomic_DNA"/>
</dbReference>
<proteinExistence type="predicted"/>
<evidence type="ECO:0000313" key="2">
    <source>
        <dbReference type="Proteomes" id="UP000268093"/>
    </source>
</evidence>
<keyword evidence="2" id="KW-1185">Reference proteome</keyword>
<gene>
    <name evidence="1" type="ORF">BC936DRAFT_145330</name>
</gene>
<name>A0A433DAF3_9FUNG</name>
<sequence>MVPYSFANAGRRSVGIKAKTHIYFDCKFGGHVRKRCGGNITVVIVDVVLPSKSSYAARAA</sequence>
<dbReference type="AlphaFoldDB" id="A0A433DAF3"/>
<reference evidence="1 2" key="1">
    <citation type="journal article" date="2018" name="New Phytol.">
        <title>Phylogenomics of Endogonaceae and evolution of mycorrhizas within Mucoromycota.</title>
        <authorList>
            <person name="Chang Y."/>
            <person name="Desiro A."/>
            <person name="Na H."/>
            <person name="Sandor L."/>
            <person name="Lipzen A."/>
            <person name="Clum A."/>
            <person name="Barry K."/>
            <person name="Grigoriev I.V."/>
            <person name="Martin F.M."/>
            <person name="Stajich J.E."/>
            <person name="Smith M.E."/>
            <person name="Bonito G."/>
            <person name="Spatafora J.W."/>
        </authorList>
    </citation>
    <scope>NUCLEOTIDE SEQUENCE [LARGE SCALE GENOMIC DNA]</scope>
    <source>
        <strain evidence="1 2">GMNB39</strain>
    </source>
</reference>
<accession>A0A433DAF3</accession>
<protein>
    <submittedName>
        <fullName evidence="1">Uncharacterized protein</fullName>
    </submittedName>
</protein>